<sequence>MNKVIMGIMLSIGVIISLGLQSQIEPSKNIYKSDKTNQVTLSDRTVTFYGVTDPRRGLGDC</sequence>
<dbReference type="AlphaFoldDB" id="A0A9X7CSI5"/>
<dbReference type="EMBL" id="NULI01000006">
    <property type="protein sequence ID" value="PGS83957.1"/>
    <property type="molecule type" value="Genomic_DNA"/>
</dbReference>
<name>A0A9X7CSI5_BACCE</name>
<gene>
    <name evidence="1" type="ORF">COC69_01185</name>
</gene>
<dbReference type="Proteomes" id="UP000224203">
    <property type="component" value="Unassembled WGS sequence"/>
</dbReference>
<comment type="caution">
    <text evidence="1">The sequence shown here is derived from an EMBL/GenBank/DDBJ whole genome shotgun (WGS) entry which is preliminary data.</text>
</comment>
<proteinExistence type="predicted"/>
<reference evidence="1 2" key="1">
    <citation type="submission" date="2017-09" db="EMBL/GenBank/DDBJ databases">
        <title>Large-scale bioinformatics analysis of Bacillus genomes uncovers conserved roles of natural products in bacterial physiology.</title>
        <authorList>
            <consortium name="Agbiome Team Llc"/>
            <person name="Bleich R.M."/>
            <person name="Grubbs K.J."/>
            <person name="Santa Maria K.C."/>
            <person name="Allen S.E."/>
            <person name="Farag S."/>
            <person name="Shank E.A."/>
            <person name="Bowers A."/>
        </authorList>
    </citation>
    <scope>NUCLEOTIDE SEQUENCE [LARGE SCALE GENOMIC DNA]</scope>
    <source>
        <strain evidence="1 2">AFS041711</strain>
    </source>
</reference>
<protein>
    <submittedName>
        <fullName evidence="1">Uncharacterized protein</fullName>
    </submittedName>
</protein>
<organism evidence="1 2">
    <name type="scientific">Bacillus cereus</name>
    <dbReference type="NCBI Taxonomy" id="1396"/>
    <lineage>
        <taxon>Bacteria</taxon>
        <taxon>Bacillati</taxon>
        <taxon>Bacillota</taxon>
        <taxon>Bacilli</taxon>
        <taxon>Bacillales</taxon>
        <taxon>Bacillaceae</taxon>
        <taxon>Bacillus</taxon>
        <taxon>Bacillus cereus group</taxon>
    </lineage>
</organism>
<evidence type="ECO:0000313" key="1">
    <source>
        <dbReference type="EMBL" id="PGS83957.1"/>
    </source>
</evidence>
<accession>A0A9X7CSI5</accession>
<evidence type="ECO:0000313" key="2">
    <source>
        <dbReference type="Proteomes" id="UP000224203"/>
    </source>
</evidence>